<dbReference type="PROSITE" id="PS00094">
    <property type="entry name" value="C5_MTASE_1"/>
    <property type="match status" value="1"/>
</dbReference>
<feature type="active site" evidence="8">
    <location>
        <position position="73"/>
    </location>
</feature>
<keyword evidence="6" id="KW-0899">Viral immunoevasion</keyword>
<dbReference type="InterPro" id="IPR001525">
    <property type="entry name" value="C5_MeTfrase"/>
</dbReference>
<evidence type="ECO:0000256" key="4">
    <source>
        <dbReference type="ARBA" id="ARBA00022679"/>
    </source>
</evidence>
<keyword evidence="3" id="KW-1090">Inhibition of host innate immune response by virus</keyword>
<keyword evidence="4 8" id="KW-0808">Transferase</keyword>
<keyword evidence="7" id="KW-1258">Restriction-modification system evasion by virus</keyword>
<evidence type="ECO:0000256" key="5">
    <source>
        <dbReference type="ARBA" id="ARBA00022691"/>
    </source>
</evidence>
<dbReference type="EC" id="2.1.1.37" evidence="1"/>
<evidence type="ECO:0000256" key="8">
    <source>
        <dbReference type="PROSITE-ProRule" id="PRU01016"/>
    </source>
</evidence>
<dbReference type="Gene3D" id="3.40.50.150">
    <property type="entry name" value="Vaccinia Virus protein VP39"/>
    <property type="match status" value="1"/>
</dbReference>
<evidence type="ECO:0000256" key="7">
    <source>
        <dbReference type="ARBA" id="ARBA00033479"/>
    </source>
</evidence>
<protein>
    <recommendedName>
        <fullName evidence="1">DNA (cytosine-5-)-methyltransferase</fullName>
        <ecNumber evidence="1">2.1.1.37</ecNumber>
    </recommendedName>
</protein>
<organism evidence="9">
    <name type="scientific">uncultured Caudovirales phage</name>
    <dbReference type="NCBI Taxonomy" id="2100421"/>
    <lineage>
        <taxon>Viruses</taxon>
        <taxon>Duplodnaviria</taxon>
        <taxon>Heunggongvirae</taxon>
        <taxon>Uroviricota</taxon>
        <taxon>Caudoviricetes</taxon>
        <taxon>Peduoviridae</taxon>
        <taxon>Maltschvirus</taxon>
        <taxon>Maltschvirus maltsch</taxon>
    </lineage>
</organism>
<evidence type="ECO:0000313" key="9">
    <source>
        <dbReference type="EMBL" id="CAB4136169.1"/>
    </source>
</evidence>
<keyword evidence="2 8" id="KW-0489">Methyltransferase</keyword>
<accession>A0A6J5LWV4</accession>
<name>A0A6J5LWV4_9CAUD</name>
<evidence type="ECO:0000256" key="3">
    <source>
        <dbReference type="ARBA" id="ARBA00022632"/>
    </source>
</evidence>
<dbReference type="SUPFAM" id="SSF53335">
    <property type="entry name" value="S-adenosyl-L-methionine-dependent methyltransferases"/>
    <property type="match status" value="1"/>
</dbReference>
<dbReference type="InterPro" id="IPR018117">
    <property type="entry name" value="C5_DNA_meth_AS"/>
</dbReference>
<dbReference type="Gene3D" id="3.90.120.10">
    <property type="entry name" value="DNA Methylase, subunit A, domain 2"/>
    <property type="match status" value="1"/>
</dbReference>
<gene>
    <name evidence="9" type="ORF">UFOVP299_22</name>
</gene>
<keyword evidence="5 8" id="KW-0949">S-adenosyl-L-methionine</keyword>
<keyword evidence="3" id="KW-0945">Host-virus interaction</keyword>
<dbReference type="GO" id="GO:0032259">
    <property type="term" value="P:methylation"/>
    <property type="evidence" value="ECO:0007669"/>
    <property type="project" value="UniProtKB-KW"/>
</dbReference>
<dbReference type="GO" id="GO:0052170">
    <property type="term" value="P:symbiont-mediated suppression of host innate immune response"/>
    <property type="evidence" value="ECO:0007669"/>
    <property type="project" value="UniProtKB-KW"/>
</dbReference>
<evidence type="ECO:0000256" key="1">
    <source>
        <dbReference type="ARBA" id="ARBA00011975"/>
    </source>
</evidence>
<dbReference type="EMBL" id="LR796313">
    <property type="protein sequence ID" value="CAB4136169.1"/>
    <property type="molecule type" value="Genomic_DNA"/>
</dbReference>
<evidence type="ECO:0000256" key="2">
    <source>
        <dbReference type="ARBA" id="ARBA00022603"/>
    </source>
</evidence>
<reference evidence="9" key="1">
    <citation type="submission" date="2020-04" db="EMBL/GenBank/DDBJ databases">
        <authorList>
            <person name="Chiriac C."/>
            <person name="Salcher M."/>
            <person name="Ghai R."/>
            <person name="Kavagutti S V."/>
        </authorList>
    </citation>
    <scope>NUCLEOTIDE SEQUENCE</scope>
</reference>
<evidence type="ECO:0000256" key="6">
    <source>
        <dbReference type="ARBA" id="ARBA00023280"/>
    </source>
</evidence>
<proteinExistence type="inferred from homology"/>
<dbReference type="PANTHER" id="PTHR23068:SF25">
    <property type="entry name" value="DNA (CYTOSINE-5)-METHYLTRANSFERASE DRM2"/>
    <property type="match status" value="1"/>
</dbReference>
<comment type="similarity">
    <text evidence="8">Belongs to the class I-like SAM-binding methyltransferase superfamily. C5-methyltransferase family.</text>
</comment>
<dbReference type="NCBIfam" id="TIGR00675">
    <property type="entry name" value="dcm"/>
    <property type="match status" value="1"/>
</dbReference>
<dbReference type="InterPro" id="IPR050390">
    <property type="entry name" value="C5-Methyltransferase"/>
</dbReference>
<dbReference type="GO" id="GO:0099018">
    <property type="term" value="P:symbiont-mediated evasion of host restriction-modification system"/>
    <property type="evidence" value="ECO:0007669"/>
    <property type="project" value="UniProtKB-KW"/>
</dbReference>
<dbReference type="Pfam" id="PF00145">
    <property type="entry name" value="DNA_methylase"/>
    <property type="match status" value="1"/>
</dbReference>
<dbReference type="PROSITE" id="PS51679">
    <property type="entry name" value="SAM_MT_C5"/>
    <property type="match status" value="1"/>
</dbReference>
<sequence length="393" mass="44995">MNVLSLFDGMSCGQQALERIGIKVDNYFASEIDKYAIQVTMANYPNTKKLGSVINVNGYDLPKIDLLIGGSPCQSFSFAGKRKGMSTKDEQEILTLNHYLQLKSEGYEFEGQSYLFWEYMRLLNEVKPKYFLLENVMMGEKWEKILSKAIGVNPIMINSSLVSAQNRQRLYWTNIGLAPAGFFGDLENIITQPKDKNILLKDILEDEVDDKYFLSDKTIATITRHKNKIISEKENPKQSCTIHANYFKMGGRDQQYIVHNMMPRSGDPKKGGTGHLTRTDGKTYCLDTGNTNAVEIKAGDYRNDEGFRWRENGKTPTLMARAREDKYGVPMINTPKIRRLTPTECERLQTVKDGYTNYVSDSQRYKMLGNGWTVSVISHIFSYLPKEYFEIKE</sequence>
<dbReference type="GO" id="GO:0003886">
    <property type="term" value="F:DNA (cytosine-5-)-methyltransferase activity"/>
    <property type="evidence" value="ECO:0007669"/>
    <property type="project" value="UniProtKB-EC"/>
</dbReference>
<dbReference type="PANTHER" id="PTHR23068">
    <property type="entry name" value="DNA CYTOSINE-5- -METHYLTRANSFERASE 3-RELATED"/>
    <property type="match status" value="1"/>
</dbReference>
<dbReference type="InterPro" id="IPR029063">
    <property type="entry name" value="SAM-dependent_MTases_sf"/>
</dbReference>